<name>A0AC58N0T4_CASCN</name>
<accession>A0AC58N0T4</accession>
<evidence type="ECO:0000313" key="2">
    <source>
        <dbReference type="RefSeq" id="XP_073935270.1"/>
    </source>
</evidence>
<evidence type="ECO:0000313" key="1">
    <source>
        <dbReference type="Proteomes" id="UP001732720"/>
    </source>
</evidence>
<organism evidence="1 2">
    <name type="scientific">Castor canadensis</name>
    <name type="common">American beaver</name>
    <dbReference type="NCBI Taxonomy" id="51338"/>
    <lineage>
        <taxon>Eukaryota</taxon>
        <taxon>Metazoa</taxon>
        <taxon>Chordata</taxon>
        <taxon>Craniata</taxon>
        <taxon>Vertebrata</taxon>
        <taxon>Euteleostomi</taxon>
        <taxon>Mammalia</taxon>
        <taxon>Eutheria</taxon>
        <taxon>Euarchontoglires</taxon>
        <taxon>Glires</taxon>
        <taxon>Rodentia</taxon>
        <taxon>Castorimorpha</taxon>
        <taxon>Castoridae</taxon>
        <taxon>Castor</taxon>
    </lineage>
</organism>
<dbReference type="RefSeq" id="XP_073935270.1">
    <property type="nucleotide sequence ID" value="XM_074079169.1"/>
</dbReference>
<gene>
    <name evidence="2" type="primary">Cgas</name>
</gene>
<reference evidence="2" key="1">
    <citation type="submission" date="2025-08" db="UniProtKB">
        <authorList>
            <consortium name="RefSeq"/>
        </authorList>
    </citation>
    <scope>IDENTIFICATION</scope>
</reference>
<sequence length="563" mass="63126">MDPRRRRATPRTSKAGAATLCASRQGATGASRAPTQPSELPAVPQPDAEKCSRARGSRSQQTKSAPTQPSEPPAAPQPDSGRRGGARGSRSQQTQGAQDPPQSPERAPSGRQKKAALRPEDAQPSSAPRAAGVRARAAPAEEPEPRAVPGPPPAGAGSRRQGGGAATREPRPPPAPKEGSGRGAWEQTPSLGLSEAPPGGWKLRSVLEKLRLKRQEISAAAEVVNRVVGHLLRRLHNYESEFKGVALLPSGSYYERVKISAPNEFDVMFKLEVPRIQLEEYSNSGAHYFVKFKRNPKGNPLNQFLENDILSASKMLLKFRKIIKEEIKNIEDADVSMMKKKKGSPAVTLLIRKPEEISVDIILALESRSSWPARTWDGLPIQNWLGTKVRNKLRRQPFYLVPKHAKEGNSFQEGTWRLSFSHIEKNLLNNHGKSKTCCETNGVKCCRKDCLKLMKFLLERLKKKFENRKELNKFCSYHVKTAFFHLCTRDPLDSQWDLKGLPLHFDSCVTFFLECLRTEKLSHYFIPDVNLFSRDNIDKISKEFLLRQIEYERNNQFPVFDEF</sequence>
<dbReference type="Proteomes" id="UP001732720">
    <property type="component" value="Chromosome 1"/>
</dbReference>
<proteinExistence type="predicted"/>
<keyword evidence="1" id="KW-1185">Reference proteome</keyword>
<protein>
    <submittedName>
        <fullName evidence="2">Cyclic GMP-AMP synthase isoform X1</fullName>
    </submittedName>
</protein>